<proteinExistence type="predicted"/>
<name>A0A183IDX1_9BILA</name>
<gene>
    <name evidence="2" type="ORF">SBAD_LOCUS1815</name>
</gene>
<sequence>MFSGGRLAKKNCARRTSSENMNRKKLVDSFLVLTFRLSTQTTTASTAPAPYCDDSFQKGGEFDRRTATPVALSIQLCQAPPQTPTASVSLDGSRPPTVLPMRLPSPSPYWYSSILPSEKEVLVNEKRLFLSTRLISIDDLFLQPVLFTRWSIMADTFC</sequence>
<dbReference type="AlphaFoldDB" id="A0A183IDX1"/>
<dbReference type="Proteomes" id="UP000270296">
    <property type="component" value="Unassembled WGS sequence"/>
</dbReference>
<protein>
    <submittedName>
        <fullName evidence="2 4">Uncharacterized protein</fullName>
    </submittedName>
</protein>
<keyword evidence="3" id="KW-1185">Reference proteome</keyword>
<evidence type="ECO:0000313" key="4">
    <source>
        <dbReference type="WBParaSite" id="SBAD_0000190301-mRNA-1"/>
    </source>
</evidence>
<evidence type="ECO:0000256" key="1">
    <source>
        <dbReference type="SAM" id="MobiDB-lite"/>
    </source>
</evidence>
<dbReference type="EMBL" id="UZAM01006963">
    <property type="protein sequence ID" value="VDO95572.1"/>
    <property type="molecule type" value="Genomic_DNA"/>
</dbReference>
<evidence type="ECO:0000313" key="2">
    <source>
        <dbReference type="EMBL" id="VDO95572.1"/>
    </source>
</evidence>
<reference evidence="4" key="1">
    <citation type="submission" date="2016-06" db="UniProtKB">
        <authorList>
            <consortium name="WormBaseParasite"/>
        </authorList>
    </citation>
    <scope>IDENTIFICATION</scope>
</reference>
<dbReference type="WBParaSite" id="SBAD_0000190301-mRNA-1">
    <property type="protein sequence ID" value="SBAD_0000190301-mRNA-1"/>
    <property type="gene ID" value="SBAD_0000190301"/>
</dbReference>
<accession>A0A183IDX1</accession>
<organism evidence="4">
    <name type="scientific">Soboliphyme baturini</name>
    <dbReference type="NCBI Taxonomy" id="241478"/>
    <lineage>
        <taxon>Eukaryota</taxon>
        <taxon>Metazoa</taxon>
        <taxon>Ecdysozoa</taxon>
        <taxon>Nematoda</taxon>
        <taxon>Enoplea</taxon>
        <taxon>Dorylaimia</taxon>
        <taxon>Dioctophymatida</taxon>
        <taxon>Dioctophymatoidea</taxon>
        <taxon>Soboliphymatidae</taxon>
        <taxon>Soboliphyme</taxon>
    </lineage>
</organism>
<reference evidence="2 3" key="2">
    <citation type="submission" date="2018-11" db="EMBL/GenBank/DDBJ databases">
        <authorList>
            <consortium name="Pathogen Informatics"/>
        </authorList>
    </citation>
    <scope>NUCLEOTIDE SEQUENCE [LARGE SCALE GENOMIC DNA]</scope>
</reference>
<feature type="region of interest" description="Disordered" evidence="1">
    <location>
        <begin position="1"/>
        <end position="20"/>
    </location>
</feature>
<evidence type="ECO:0000313" key="3">
    <source>
        <dbReference type="Proteomes" id="UP000270296"/>
    </source>
</evidence>